<organism evidence="2 3">
    <name type="scientific">Datura stramonium</name>
    <name type="common">Jimsonweed</name>
    <name type="synonym">Common thornapple</name>
    <dbReference type="NCBI Taxonomy" id="4076"/>
    <lineage>
        <taxon>Eukaryota</taxon>
        <taxon>Viridiplantae</taxon>
        <taxon>Streptophyta</taxon>
        <taxon>Embryophyta</taxon>
        <taxon>Tracheophyta</taxon>
        <taxon>Spermatophyta</taxon>
        <taxon>Magnoliopsida</taxon>
        <taxon>eudicotyledons</taxon>
        <taxon>Gunneridae</taxon>
        <taxon>Pentapetalae</taxon>
        <taxon>asterids</taxon>
        <taxon>lamiids</taxon>
        <taxon>Solanales</taxon>
        <taxon>Solanaceae</taxon>
        <taxon>Solanoideae</taxon>
        <taxon>Datureae</taxon>
        <taxon>Datura</taxon>
    </lineage>
</organism>
<evidence type="ECO:0000313" key="2">
    <source>
        <dbReference type="EMBL" id="MCD7456697.1"/>
    </source>
</evidence>
<accession>A0ABS8SCV9</accession>
<feature type="compositionally biased region" description="Basic and acidic residues" evidence="1">
    <location>
        <begin position="57"/>
        <end position="67"/>
    </location>
</feature>
<comment type="caution">
    <text evidence="2">The sequence shown here is derived from an EMBL/GenBank/DDBJ whole genome shotgun (WGS) entry which is preliminary data.</text>
</comment>
<evidence type="ECO:0000313" key="3">
    <source>
        <dbReference type="Proteomes" id="UP000823775"/>
    </source>
</evidence>
<dbReference type="Proteomes" id="UP000823775">
    <property type="component" value="Unassembled WGS sequence"/>
</dbReference>
<reference evidence="2 3" key="1">
    <citation type="journal article" date="2021" name="BMC Genomics">
        <title>Datura genome reveals duplications of psychoactive alkaloid biosynthetic genes and high mutation rate following tissue culture.</title>
        <authorList>
            <person name="Rajewski A."/>
            <person name="Carter-House D."/>
            <person name="Stajich J."/>
            <person name="Litt A."/>
        </authorList>
    </citation>
    <scope>NUCLEOTIDE SEQUENCE [LARGE SCALE GENOMIC DNA]</scope>
    <source>
        <strain evidence="2">AR-01</strain>
    </source>
</reference>
<proteinExistence type="predicted"/>
<evidence type="ECO:0000256" key="1">
    <source>
        <dbReference type="SAM" id="MobiDB-lite"/>
    </source>
</evidence>
<dbReference type="EMBL" id="JACEIK010000419">
    <property type="protein sequence ID" value="MCD7456697.1"/>
    <property type="molecule type" value="Genomic_DNA"/>
</dbReference>
<keyword evidence="3" id="KW-1185">Reference proteome</keyword>
<name>A0ABS8SCV9_DATST</name>
<protein>
    <submittedName>
        <fullName evidence="2">Uncharacterized protein</fullName>
    </submittedName>
</protein>
<feature type="region of interest" description="Disordered" evidence="1">
    <location>
        <begin position="46"/>
        <end position="67"/>
    </location>
</feature>
<sequence>MYQDRSQTLEYAIPMNVDEGVSTDLIYEENTVPGEDAGTEECVLSNQDDSNHQCSRRCLESVDERQD</sequence>
<gene>
    <name evidence="2" type="ORF">HAX54_032808</name>
</gene>